<evidence type="ECO:0000313" key="1">
    <source>
        <dbReference type="EMBL" id="WMV39274.1"/>
    </source>
</evidence>
<dbReference type="Proteomes" id="UP001234989">
    <property type="component" value="Chromosome 7"/>
</dbReference>
<sequence length="160" mass="19081">MEINHHGRYIFGANSEEKFRYFITPLKKQKIEYKRFSRICAKGTWKAQIGEHLIRSNRTAFVVGFKRNFKFETNVTKIIDPMLLEPNHNNDYSTIKDQVRVCHEQEATTSEYDVQNSTYEATTMVNRETTLEVHGVDDIRSDEFQEEMYRAFEDIRDNWL</sequence>
<dbReference type="SUPFAM" id="SSF101941">
    <property type="entry name" value="NAC domain"/>
    <property type="match status" value="1"/>
</dbReference>
<gene>
    <name evidence="1" type="ORF">MTR67_032659</name>
</gene>
<reference evidence="1" key="1">
    <citation type="submission" date="2023-08" db="EMBL/GenBank/DDBJ databases">
        <title>A de novo genome assembly of Solanum verrucosum Schlechtendal, a Mexican diploid species geographically isolated from the other diploid A-genome species in potato relatives.</title>
        <authorList>
            <person name="Hosaka K."/>
        </authorList>
    </citation>
    <scope>NUCLEOTIDE SEQUENCE</scope>
    <source>
        <tissue evidence="1">Young leaves</tissue>
    </source>
</reference>
<dbReference type="Gene3D" id="2.170.150.80">
    <property type="entry name" value="NAC domain"/>
    <property type="match status" value="1"/>
</dbReference>
<dbReference type="GO" id="GO:0003677">
    <property type="term" value="F:DNA binding"/>
    <property type="evidence" value="ECO:0007669"/>
    <property type="project" value="InterPro"/>
</dbReference>
<protein>
    <submittedName>
        <fullName evidence="1">Uncharacterized protein</fullName>
    </submittedName>
</protein>
<evidence type="ECO:0000313" key="2">
    <source>
        <dbReference type="Proteomes" id="UP001234989"/>
    </source>
</evidence>
<dbReference type="AlphaFoldDB" id="A0AAF0ZJD2"/>
<dbReference type="EMBL" id="CP133618">
    <property type="protein sequence ID" value="WMV39274.1"/>
    <property type="molecule type" value="Genomic_DNA"/>
</dbReference>
<proteinExistence type="predicted"/>
<organism evidence="1 2">
    <name type="scientific">Solanum verrucosum</name>
    <dbReference type="NCBI Taxonomy" id="315347"/>
    <lineage>
        <taxon>Eukaryota</taxon>
        <taxon>Viridiplantae</taxon>
        <taxon>Streptophyta</taxon>
        <taxon>Embryophyta</taxon>
        <taxon>Tracheophyta</taxon>
        <taxon>Spermatophyta</taxon>
        <taxon>Magnoliopsida</taxon>
        <taxon>eudicotyledons</taxon>
        <taxon>Gunneridae</taxon>
        <taxon>Pentapetalae</taxon>
        <taxon>asterids</taxon>
        <taxon>lamiids</taxon>
        <taxon>Solanales</taxon>
        <taxon>Solanaceae</taxon>
        <taxon>Solanoideae</taxon>
        <taxon>Solaneae</taxon>
        <taxon>Solanum</taxon>
    </lineage>
</organism>
<accession>A0AAF0ZJD2</accession>
<name>A0AAF0ZJD2_SOLVR</name>
<dbReference type="InterPro" id="IPR036093">
    <property type="entry name" value="NAC_dom_sf"/>
</dbReference>
<keyword evidence="2" id="KW-1185">Reference proteome</keyword>
<dbReference type="GO" id="GO:0006355">
    <property type="term" value="P:regulation of DNA-templated transcription"/>
    <property type="evidence" value="ECO:0007669"/>
    <property type="project" value="InterPro"/>
</dbReference>